<dbReference type="Pfam" id="PF24842">
    <property type="entry name" value="UFD1_N2"/>
    <property type="match status" value="1"/>
</dbReference>
<dbReference type="InterPro" id="IPR042299">
    <property type="entry name" value="Ufd1-like_Nn"/>
</dbReference>
<gene>
    <name evidence="6" type="primary">UFD1CY</name>
    <name evidence="6" type="ORF">IE077_004538</name>
</gene>
<feature type="region of interest" description="Disordered" evidence="3">
    <location>
        <begin position="204"/>
        <end position="229"/>
    </location>
</feature>
<dbReference type="PANTHER" id="PTHR12555">
    <property type="entry name" value="UBIQUITIN FUSION DEGRADATON PROTEIN 1"/>
    <property type="match status" value="1"/>
</dbReference>
<proteinExistence type="inferred from homology"/>
<feature type="domain" description="Ubiquitin fusion degradation protein UFD1 N-terminal subdomain 1" evidence="4">
    <location>
        <begin position="27"/>
        <end position="122"/>
    </location>
</feature>
<evidence type="ECO:0000256" key="3">
    <source>
        <dbReference type="SAM" id="MobiDB-lite"/>
    </source>
</evidence>
<evidence type="ECO:0000256" key="2">
    <source>
        <dbReference type="ARBA" id="ARBA00022786"/>
    </source>
</evidence>
<organism evidence="6 7">
    <name type="scientific">Cardiosporidium cionae</name>
    <dbReference type="NCBI Taxonomy" id="476202"/>
    <lineage>
        <taxon>Eukaryota</taxon>
        <taxon>Sar</taxon>
        <taxon>Alveolata</taxon>
        <taxon>Apicomplexa</taxon>
        <taxon>Aconoidasida</taxon>
        <taxon>Nephromycida</taxon>
        <taxon>Cardiosporidium</taxon>
    </lineage>
</organism>
<sequence length="330" mass="37636">MRWNWQWGMQAASNALRGELSNQSSPFNKEYRCYSVSFMARDDMEKGNKILLPQSALHLLARLNISWPMLFEISNAVKDRTTHSGVLEFIADEGCCFMPYWMMQNLLLKEGDIVRVRNISLPKGTYVKLQPVTFEFSEISNPKAVLENALRNYATLTVGDNIVIQYLDKAYEIEVVELKPASAITIIETDVEVEFQYPQEYSTENTEDVIAEDDDLKRPPTDTTKSSSSSILFDGIGQRLDGKTPRSFTTKAESLSSNKNTVEDTLPWTQSLPRGVRRRLKTYDAVYEKLLHEGRIPGVVGKIKRSNSRRETFNPEENFKLFGGQGHELE</sequence>
<keyword evidence="7" id="KW-1185">Reference proteome</keyword>
<evidence type="ECO:0000259" key="5">
    <source>
        <dbReference type="Pfam" id="PF24842"/>
    </source>
</evidence>
<dbReference type="EMBL" id="JADAQX010000466">
    <property type="protein sequence ID" value="KAF8820138.1"/>
    <property type="molecule type" value="Genomic_DNA"/>
</dbReference>
<evidence type="ECO:0000313" key="7">
    <source>
        <dbReference type="Proteomes" id="UP000823046"/>
    </source>
</evidence>
<protein>
    <submittedName>
        <fullName evidence="6">Ubiquitin fusion degradation protein UFD1CY</fullName>
    </submittedName>
</protein>
<dbReference type="Pfam" id="PF03152">
    <property type="entry name" value="UFD1_N1"/>
    <property type="match status" value="1"/>
</dbReference>
<feature type="domain" description="Ubiquitin fusion degradation protein UFD1 N-terminal subdomain 2" evidence="5">
    <location>
        <begin position="123"/>
        <end position="198"/>
    </location>
</feature>
<dbReference type="InterPro" id="IPR055418">
    <property type="entry name" value="UFD1_N2"/>
</dbReference>
<dbReference type="InterPro" id="IPR055417">
    <property type="entry name" value="UFD1_N1"/>
</dbReference>
<evidence type="ECO:0000256" key="1">
    <source>
        <dbReference type="ARBA" id="ARBA00006043"/>
    </source>
</evidence>
<keyword evidence="2" id="KW-0833">Ubl conjugation pathway</keyword>
<accession>A0ABQ7J820</accession>
<feature type="compositionally biased region" description="Acidic residues" evidence="3">
    <location>
        <begin position="205"/>
        <end position="214"/>
    </location>
</feature>
<comment type="similarity">
    <text evidence="1">Belongs to the UFD1 family.</text>
</comment>
<reference evidence="6 7" key="1">
    <citation type="journal article" date="2020" name="bioRxiv">
        <title>Metabolic contributions of an alphaproteobacterial endosymbiont in the apicomplexan Cardiosporidium cionae.</title>
        <authorList>
            <person name="Hunter E.S."/>
            <person name="Paight C.J."/>
            <person name="Lane C.E."/>
        </authorList>
    </citation>
    <scope>NUCLEOTIDE SEQUENCE [LARGE SCALE GENOMIC DNA]</scope>
    <source>
        <strain evidence="6">ESH_2018</strain>
    </source>
</reference>
<comment type="caution">
    <text evidence="6">The sequence shown here is derived from an EMBL/GenBank/DDBJ whole genome shotgun (WGS) entry which is preliminary data.</text>
</comment>
<dbReference type="Gene3D" id="2.40.40.50">
    <property type="entry name" value="Ubiquitin fusion degradation protein UFD1, N-terminal domain"/>
    <property type="match status" value="1"/>
</dbReference>
<name>A0ABQ7J820_9APIC</name>
<evidence type="ECO:0000313" key="6">
    <source>
        <dbReference type="EMBL" id="KAF8820138.1"/>
    </source>
</evidence>
<evidence type="ECO:0000259" key="4">
    <source>
        <dbReference type="Pfam" id="PF03152"/>
    </source>
</evidence>
<dbReference type="Gene3D" id="3.10.330.10">
    <property type="match status" value="1"/>
</dbReference>
<dbReference type="Proteomes" id="UP000823046">
    <property type="component" value="Unassembled WGS sequence"/>
</dbReference>
<dbReference type="PANTHER" id="PTHR12555:SF13">
    <property type="entry name" value="UBIQUITIN RECOGNITION FACTOR IN ER-ASSOCIATED DEGRADATION PROTEIN 1"/>
    <property type="match status" value="1"/>
</dbReference>
<dbReference type="InterPro" id="IPR004854">
    <property type="entry name" value="Ufd1-like"/>
</dbReference>